<organism evidence="1 2">
    <name type="scientific">Willisornis vidua</name>
    <name type="common">Xingu scale-backed antbird</name>
    <dbReference type="NCBI Taxonomy" id="1566151"/>
    <lineage>
        <taxon>Eukaryota</taxon>
        <taxon>Metazoa</taxon>
        <taxon>Chordata</taxon>
        <taxon>Craniata</taxon>
        <taxon>Vertebrata</taxon>
        <taxon>Euteleostomi</taxon>
        <taxon>Archelosauria</taxon>
        <taxon>Archosauria</taxon>
        <taxon>Dinosauria</taxon>
        <taxon>Saurischia</taxon>
        <taxon>Theropoda</taxon>
        <taxon>Coelurosauria</taxon>
        <taxon>Aves</taxon>
        <taxon>Neognathae</taxon>
        <taxon>Neoaves</taxon>
        <taxon>Telluraves</taxon>
        <taxon>Australaves</taxon>
        <taxon>Passeriformes</taxon>
        <taxon>Thamnophilidae</taxon>
        <taxon>Willisornis</taxon>
    </lineage>
</organism>
<gene>
    <name evidence="1" type="ORF">WISP_28311</name>
</gene>
<keyword evidence="2" id="KW-1185">Reference proteome</keyword>
<evidence type="ECO:0008006" key="3">
    <source>
        <dbReference type="Google" id="ProtNLM"/>
    </source>
</evidence>
<evidence type="ECO:0000313" key="1">
    <source>
        <dbReference type="EMBL" id="KAJ7424530.1"/>
    </source>
</evidence>
<reference evidence="1" key="1">
    <citation type="submission" date="2019-10" db="EMBL/GenBank/DDBJ databases">
        <authorList>
            <person name="Soares A.E.R."/>
            <person name="Aleixo A."/>
            <person name="Schneider P."/>
            <person name="Miyaki C.Y."/>
            <person name="Schneider M.P."/>
            <person name="Mello C."/>
            <person name="Vasconcelos A.T.R."/>
        </authorList>
    </citation>
    <scope>NUCLEOTIDE SEQUENCE</scope>
    <source>
        <tissue evidence="1">Muscle</tissue>
    </source>
</reference>
<sequence>MVNGVTSDWLPVTSGVPQGSILGPVLFNSFINDLDAGLERILRKSADDTKLGGAVDSLEGRKALQGDLDKSKDWAITNHMRFSKGECWILHLGWGNPECLYRLGNEMLESRAMERDLGVLVDGKLNKQSRRFLEYVEDNFLLQLVNEPTSGGYPLDLLFTNREWLVGDVVVRGCLGHSDHEIIEFSILRDARRLNMSQQCAQVAKKASGILACIKNSVASRTREVILPLYSVLVRPRLEYCVQVWAPRFRKDIEVLEQVRRRATRLVKGHEHKSYEESLRELKWFSLKRRLREISSLYSYLKGCL</sequence>
<comment type="caution">
    <text evidence="1">The sequence shown here is derived from an EMBL/GenBank/DDBJ whole genome shotgun (WGS) entry which is preliminary data.</text>
</comment>
<protein>
    <recommendedName>
        <fullName evidence="3">Reverse transcriptase domain-containing protein</fullName>
    </recommendedName>
</protein>
<dbReference type="PANTHER" id="PTHR33332">
    <property type="entry name" value="REVERSE TRANSCRIPTASE DOMAIN-CONTAINING PROTEIN"/>
    <property type="match status" value="1"/>
</dbReference>
<accession>A0ABQ9DKZ5</accession>
<name>A0ABQ9DKZ5_9PASS</name>
<dbReference type="EMBL" id="WHWB01032657">
    <property type="protein sequence ID" value="KAJ7424530.1"/>
    <property type="molecule type" value="Genomic_DNA"/>
</dbReference>
<dbReference type="Proteomes" id="UP001145742">
    <property type="component" value="Unassembled WGS sequence"/>
</dbReference>
<evidence type="ECO:0000313" key="2">
    <source>
        <dbReference type="Proteomes" id="UP001145742"/>
    </source>
</evidence>
<proteinExistence type="predicted"/>